<gene>
    <name evidence="1" type="ORF">EVOR1521_LOCUS25880</name>
</gene>
<keyword evidence="2" id="KW-1185">Reference proteome</keyword>
<dbReference type="EMBL" id="CAUJNA010003482">
    <property type="protein sequence ID" value="CAJ1403139.1"/>
    <property type="molecule type" value="Genomic_DNA"/>
</dbReference>
<dbReference type="AlphaFoldDB" id="A0AA36JCI0"/>
<organism evidence="1 2">
    <name type="scientific">Effrenium voratum</name>
    <dbReference type="NCBI Taxonomy" id="2562239"/>
    <lineage>
        <taxon>Eukaryota</taxon>
        <taxon>Sar</taxon>
        <taxon>Alveolata</taxon>
        <taxon>Dinophyceae</taxon>
        <taxon>Suessiales</taxon>
        <taxon>Symbiodiniaceae</taxon>
        <taxon>Effrenium</taxon>
    </lineage>
</organism>
<dbReference type="Proteomes" id="UP001178507">
    <property type="component" value="Unassembled WGS sequence"/>
</dbReference>
<protein>
    <submittedName>
        <fullName evidence="1">Uncharacterized protein</fullName>
    </submittedName>
</protein>
<proteinExistence type="predicted"/>
<comment type="caution">
    <text evidence="1">The sequence shown here is derived from an EMBL/GenBank/DDBJ whole genome shotgun (WGS) entry which is preliminary data.</text>
</comment>
<evidence type="ECO:0000313" key="1">
    <source>
        <dbReference type="EMBL" id="CAJ1403139.1"/>
    </source>
</evidence>
<name>A0AA36JCI0_9DINO</name>
<accession>A0AA36JCI0</accession>
<sequence>MAGSEALVRHDALKALVRGAGHRHLSRIWRSSCRMTLAEPEAWKASAIGIGLVAMERGLFRAEEAGQPDRMMLLLPTIRGALATRRDLDQHHLADVMKNSPSRGQSCHGRSPTFAAVNAEFDRTSRQPGATALATDPGHQLAGGWHEQPGGAPSLLGVILAWLVGRRKGKRIAFDFRLGQAGCPEAIVATDMSAARNALAITKKEMADNGEDERHQEFLECLEFILGEPSVLRRNLSPRISAKEVEERGQVVLKASQQSDSQLRAALLDKVIAMDGVVSVTFEAEFVIVATKSASVAADANFLADLRLGVYGRRLS</sequence>
<evidence type="ECO:0000313" key="2">
    <source>
        <dbReference type="Proteomes" id="UP001178507"/>
    </source>
</evidence>
<reference evidence="1" key="1">
    <citation type="submission" date="2023-08" db="EMBL/GenBank/DDBJ databases">
        <authorList>
            <person name="Chen Y."/>
            <person name="Shah S."/>
            <person name="Dougan E. K."/>
            <person name="Thang M."/>
            <person name="Chan C."/>
        </authorList>
    </citation>
    <scope>NUCLEOTIDE SEQUENCE</scope>
</reference>